<gene>
    <name evidence="2" type="ORF">UFOVP318_2</name>
</gene>
<organism evidence="2">
    <name type="scientific">uncultured Caudovirales phage</name>
    <dbReference type="NCBI Taxonomy" id="2100421"/>
    <lineage>
        <taxon>Viruses</taxon>
        <taxon>Duplodnaviria</taxon>
        <taxon>Heunggongvirae</taxon>
        <taxon>Uroviricota</taxon>
        <taxon>Caudoviricetes</taxon>
        <taxon>Peduoviridae</taxon>
        <taxon>Maltschvirus</taxon>
        <taxon>Maltschvirus maltsch</taxon>
    </lineage>
</organism>
<keyword evidence="1" id="KW-0812">Transmembrane</keyword>
<proteinExistence type="predicted"/>
<sequence>MLALPFWAGFLFIGIYIQMLKFVKGTTSTVICTLTEKQTITAANYLFVFTSRATNDQVKFVRENAFDVSTNKERWNEFAIVVNTYFANYGESWWKYEIYEQTSTTNTNPAGLGLLETGLMFLDDNTNMSFTQYSQDVKFKIYDAS</sequence>
<keyword evidence="1" id="KW-1133">Transmembrane helix</keyword>
<protein>
    <submittedName>
        <fullName evidence="2">Uncharacterized protein</fullName>
    </submittedName>
</protein>
<evidence type="ECO:0000256" key="1">
    <source>
        <dbReference type="SAM" id="Phobius"/>
    </source>
</evidence>
<evidence type="ECO:0000313" key="2">
    <source>
        <dbReference type="EMBL" id="CAB4137065.1"/>
    </source>
</evidence>
<reference evidence="2" key="1">
    <citation type="submission" date="2020-04" db="EMBL/GenBank/DDBJ databases">
        <authorList>
            <person name="Chiriac C."/>
            <person name="Salcher M."/>
            <person name="Ghai R."/>
            <person name="Kavagutti S V."/>
        </authorList>
    </citation>
    <scope>NUCLEOTIDE SEQUENCE</scope>
</reference>
<accession>A0A6J5LRD3</accession>
<feature type="transmembrane region" description="Helical" evidence="1">
    <location>
        <begin position="6"/>
        <end position="23"/>
    </location>
</feature>
<name>A0A6J5LRD3_9CAUD</name>
<keyword evidence="1" id="KW-0472">Membrane</keyword>
<dbReference type="EMBL" id="LR796337">
    <property type="protein sequence ID" value="CAB4137065.1"/>
    <property type="molecule type" value="Genomic_DNA"/>
</dbReference>